<accession>A0ABD5PV91</accession>
<proteinExistence type="predicted"/>
<evidence type="ECO:0000313" key="4">
    <source>
        <dbReference type="EMBL" id="MFC4544388.1"/>
    </source>
</evidence>
<dbReference type="RefSeq" id="WP_250141122.1">
    <property type="nucleotide sequence ID" value="NZ_JALIQP010000003.1"/>
</dbReference>
<keyword evidence="2" id="KW-0812">Transmembrane</keyword>
<keyword evidence="2" id="KW-1133">Transmembrane helix</keyword>
<protein>
    <recommendedName>
        <fullName evidence="3">DUF7322 domain-containing protein</fullName>
    </recommendedName>
</protein>
<dbReference type="AlphaFoldDB" id="A0ABD5PV91"/>
<evidence type="ECO:0000313" key="5">
    <source>
        <dbReference type="Proteomes" id="UP001595898"/>
    </source>
</evidence>
<evidence type="ECO:0000256" key="2">
    <source>
        <dbReference type="SAM" id="Phobius"/>
    </source>
</evidence>
<sequence>MLFDRTEHEPEEYDPEEEFRDPDSDSLTIPDVTREREEPTDESTSVPIPEVSTGETDVPGELLEHFWGLVLVLNAAVLVASLGLLFLLFEGRTTRSLALLAAGAVLSVFAYRRYRVYEASAIGDGQSGTSETGTEGDDGPEPADGAAPDDGPGSDASPESETGTKPGASEADRGDPGSADTTDADDSDDPG</sequence>
<feature type="region of interest" description="Disordered" evidence="1">
    <location>
        <begin position="123"/>
        <end position="191"/>
    </location>
</feature>
<dbReference type="EMBL" id="JBHSFA010000011">
    <property type="protein sequence ID" value="MFC4544388.1"/>
    <property type="molecule type" value="Genomic_DNA"/>
</dbReference>
<evidence type="ECO:0000259" key="3">
    <source>
        <dbReference type="Pfam" id="PF24008"/>
    </source>
</evidence>
<feature type="region of interest" description="Disordered" evidence="1">
    <location>
        <begin position="1"/>
        <end position="55"/>
    </location>
</feature>
<keyword evidence="2" id="KW-0472">Membrane</keyword>
<keyword evidence="5" id="KW-1185">Reference proteome</keyword>
<reference evidence="4 5" key="1">
    <citation type="journal article" date="2019" name="Int. J. Syst. Evol. Microbiol.">
        <title>The Global Catalogue of Microorganisms (GCM) 10K type strain sequencing project: providing services to taxonomists for standard genome sequencing and annotation.</title>
        <authorList>
            <consortium name="The Broad Institute Genomics Platform"/>
            <consortium name="The Broad Institute Genome Sequencing Center for Infectious Disease"/>
            <person name="Wu L."/>
            <person name="Ma J."/>
        </authorList>
    </citation>
    <scope>NUCLEOTIDE SEQUENCE [LARGE SCALE GENOMIC DNA]</scope>
    <source>
        <strain evidence="4 5">WLHS5</strain>
    </source>
</reference>
<feature type="compositionally biased region" description="Low complexity" evidence="1">
    <location>
        <begin position="123"/>
        <end position="133"/>
    </location>
</feature>
<name>A0ABD5PV91_9EURY</name>
<dbReference type="InterPro" id="IPR055746">
    <property type="entry name" value="DUF7322"/>
</dbReference>
<gene>
    <name evidence="4" type="ORF">ACFO5R_20880</name>
</gene>
<feature type="transmembrane region" description="Helical" evidence="2">
    <location>
        <begin position="66"/>
        <end position="89"/>
    </location>
</feature>
<feature type="compositionally biased region" description="Acidic residues" evidence="1">
    <location>
        <begin position="182"/>
        <end position="191"/>
    </location>
</feature>
<feature type="domain" description="DUF7322" evidence="3">
    <location>
        <begin position="56"/>
        <end position="115"/>
    </location>
</feature>
<feature type="compositionally biased region" description="Acidic residues" evidence="1">
    <location>
        <begin position="9"/>
        <end position="20"/>
    </location>
</feature>
<organism evidence="4 5">
    <name type="scientific">Halosolutus amylolyticus</name>
    <dbReference type="NCBI Taxonomy" id="2932267"/>
    <lineage>
        <taxon>Archaea</taxon>
        <taxon>Methanobacteriati</taxon>
        <taxon>Methanobacteriota</taxon>
        <taxon>Stenosarchaea group</taxon>
        <taxon>Halobacteria</taxon>
        <taxon>Halobacteriales</taxon>
        <taxon>Natrialbaceae</taxon>
        <taxon>Halosolutus</taxon>
    </lineage>
</organism>
<dbReference type="Pfam" id="PF24008">
    <property type="entry name" value="DUF7322"/>
    <property type="match status" value="1"/>
</dbReference>
<feature type="compositionally biased region" description="Low complexity" evidence="1">
    <location>
        <begin position="142"/>
        <end position="160"/>
    </location>
</feature>
<comment type="caution">
    <text evidence="4">The sequence shown here is derived from an EMBL/GenBank/DDBJ whole genome shotgun (WGS) entry which is preliminary data.</text>
</comment>
<evidence type="ECO:0000256" key="1">
    <source>
        <dbReference type="SAM" id="MobiDB-lite"/>
    </source>
</evidence>
<dbReference type="Proteomes" id="UP001595898">
    <property type="component" value="Unassembled WGS sequence"/>
</dbReference>